<organism evidence="3 4">
    <name type="scientific">Myxococcus landrumensis</name>
    <dbReference type="NCBI Taxonomy" id="2813577"/>
    <lineage>
        <taxon>Bacteria</taxon>
        <taxon>Pseudomonadati</taxon>
        <taxon>Myxococcota</taxon>
        <taxon>Myxococcia</taxon>
        <taxon>Myxococcales</taxon>
        <taxon>Cystobacterineae</taxon>
        <taxon>Myxococcaceae</taxon>
        <taxon>Myxococcus</taxon>
    </lineage>
</organism>
<evidence type="ECO:0000313" key="3">
    <source>
        <dbReference type="EMBL" id="QSQ12125.1"/>
    </source>
</evidence>
<evidence type="ECO:0000256" key="2">
    <source>
        <dbReference type="SAM" id="SignalP"/>
    </source>
</evidence>
<evidence type="ECO:0000256" key="1">
    <source>
        <dbReference type="SAM" id="MobiDB-lite"/>
    </source>
</evidence>
<evidence type="ECO:0000313" key="4">
    <source>
        <dbReference type="Proteomes" id="UP000663090"/>
    </source>
</evidence>
<proteinExistence type="predicted"/>
<reference evidence="3 4" key="1">
    <citation type="submission" date="2021-02" db="EMBL/GenBank/DDBJ databases">
        <title>De Novo genome assembly of isolated myxobacteria.</title>
        <authorList>
            <person name="Stevens D.C."/>
        </authorList>
    </citation>
    <scope>NUCLEOTIDE SEQUENCE [LARGE SCALE GENOMIC DNA]</scope>
    <source>
        <strain evidence="3 4">SCHIC003</strain>
    </source>
</reference>
<keyword evidence="4" id="KW-1185">Reference proteome</keyword>
<feature type="compositionally biased region" description="Polar residues" evidence="1">
    <location>
        <begin position="43"/>
        <end position="58"/>
    </location>
</feature>
<feature type="region of interest" description="Disordered" evidence="1">
    <location>
        <begin position="36"/>
        <end position="58"/>
    </location>
</feature>
<name>A0ABX7N0A7_9BACT</name>
<feature type="region of interest" description="Disordered" evidence="1">
    <location>
        <begin position="83"/>
        <end position="203"/>
    </location>
</feature>
<gene>
    <name evidence="3" type="ORF">JY572_27635</name>
</gene>
<feature type="compositionally biased region" description="Low complexity" evidence="1">
    <location>
        <begin position="91"/>
        <end position="139"/>
    </location>
</feature>
<dbReference type="EMBL" id="CP071091">
    <property type="protein sequence ID" value="QSQ12125.1"/>
    <property type="molecule type" value="Genomic_DNA"/>
</dbReference>
<protein>
    <recommendedName>
        <fullName evidence="5">Lipoprotein</fullName>
    </recommendedName>
</protein>
<accession>A0ABX7N0A7</accession>
<dbReference type="Proteomes" id="UP000663090">
    <property type="component" value="Chromosome"/>
</dbReference>
<evidence type="ECO:0008006" key="5">
    <source>
        <dbReference type="Google" id="ProtNLM"/>
    </source>
</evidence>
<sequence>MTHMVGKLAWMALVVAGLSVMLCAGGCSAKAQSKDAEPAVAPKSNSTPSAQTTPAEMSELWNSVSGLRAEVLQLRKEVASLRAQVKDSERSQQPAATGGSGAQGTSSQETGGVSAQQATGGASAQGSSSQRTSGASAQGTSSQTAGVAGAQGTSSQATGGASAQGTSSQEQATRGSDTGTGGAGAQSPAAEAPQSTGGSGRARVTATYRGTVRSVIPPEVVIAQEDGSALTLEVGSRTLVVGTTGKRIDVRDLGPGDRVRAVVDMVGQHETVEISVLRKEDAGE</sequence>
<feature type="compositionally biased region" description="Polar residues" evidence="1">
    <location>
        <begin position="140"/>
        <end position="177"/>
    </location>
</feature>
<feature type="signal peptide" evidence="2">
    <location>
        <begin position="1"/>
        <end position="24"/>
    </location>
</feature>
<dbReference type="RefSeq" id="WP_206713856.1">
    <property type="nucleotide sequence ID" value="NZ_CP071091.1"/>
</dbReference>
<keyword evidence="2" id="KW-0732">Signal</keyword>
<feature type="chain" id="PRO_5046248100" description="Lipoprotein" evidence="2">
    <location>
        <begin position="25"/>
        <end position="284"/>
    </location>
</feature>